<sequence>MAESRVSVSLTSSVLGRIFTTSFVYD</sequence>
<name>A0A5B7I8P1_PORTR</name>
<comment type="caution">
    <text evidence="1">The sequence shown here is derived from an EMBL/GenBank/DDBJ whole genome shotgun (WGS) entry which is preliminary data.</text>
</comment>
<dbReference type="AlphaFoldDB" id="A0A5B7I8P1"/>
<organism evidence="1 2">
    <name type="scientific">Portunus trituberculatus</name>
    <name type="common">Swimming crab</name>
    <name type="synonym">Neptunus trituberculatus</name>
    <dbReference type="NCBI Taxonomy" id="210409"/>
    <lineage>
        <taxon>Eukaryota</taxon>
        <taxon>Metazoa</taxon>
        <taxon>Ecdysozoa</taxon>
        <taxon>Arthropoda</taxon>
        <taxon>Crustacea</taxon>
        <taxon>Multicrustacea</taxon>
        <taxon>Malacostraca</taxon>
        <taxon>Eumalacostraca</taxon>
        <taxon>Eucarida</taxon>
        <taxon>Decapoda</taxon>
        <taxon>Pleocyemata</taxon>
        <taxon>Brachyura</taxon>
        <taxon>Eubrachyura</taxon>
        <taxon>Portunoidea</taxon>
        <taxon>Portunidae</taxon>
        <taxon>Portuninae</taxon>
        <taxon>Portunus</taxon>
    </lineage>
</organism>
<evidence type="ECO:0000313" key="2">
    <source>
        <dbReference type="Proteomes" id="UP000324222"/>
    </source>
</evidence>
<proteinExistence type="predicted"/>
<accession>A0A5B7I8P1</accession>
<keyword evidence="2" id="KW-1185">Reference proteome</keyword>
<dbReference type="Proteomes" id="UP000324222">
    <property type="component" value="Unassembled WGS sequence"/>
</dbReference>
<protein>
    <submittedName>
        <fullName evidence="1">Uncharacterized protein</fullName>
    </submittedName>
</protein>
<reference evidence="1 2" key="1">
    <citation type="submission" date="2019-05" db="EMBL/GenBank/DDBJ databases">
        <title>Another draft genome of Portunus trituberculatus and its Hox gene families provides insights of decapod evolution.</title>
        <authorList>
            <person name="Jeong J.-H."/>
            <person name="Song I."/>
            <person name="Kim S."/>
            <person name="Choi T."/>
            <person name="Kim D."/>
            <person name="Ryu S."/>
            <person name="Kim W."/>
        </authorList>
    </citation>
    <scope>NUCLEOTIDE SEQUENCE [LARGE SCALE GENOMIC DNA]</scope>
    <source>
        <tissue evidence="1">Muscle</tissue>
    </source>
</reference>
<gene>
    <name evidence="1" type="ORF">E2C01_072993</name>
</gene>
<evidence type="ECO:0000313" key="1">
    <source>
        <dbReference type="EMBL" id="MPC78505.1"/>
    </source>
</evidence>
<dbReference type="EMBL" id="VSRR010048603">
    <property type="protein sequence ID" value="MPC78505.1"/>
    <property type="molecule type" value="Genomic_DNA"/>
</dbReference>